<evidence type="ECO:0000313" key="8">
    <source>
        <dbReference type="EMBL" id="QGS09440.1"/>
    </source>
</evidence>
<feature type="domain" description="ABC3 transporter permease C-terminal" evidence="7">
    <location>
        <begin position="272"/>
        <end position="390"/>
    </location>
</feature>
<feature type="transmembrane region" description="Helical" evidence="6">
    <location>
        <begin position="20"/>
        <end position="38"/>
    </location>
</feature>
<keyword evidence="3 6" id="KW-0812">Transmembrane</keyword>
<evidence type="ECO:0000259" key="7">
    <source>
        <dbReference type="Pfam" id="PF02687"/>
    </source>
</evidence>
<evidence type="ECO:0000256" key="2">
    <source>
        <dbReference type="ARBA" id="ARBA00022475"/>
    </source>
</evidence>
<name>A0AAP9HCX0_9BACL</name>
<feature type="transmembrane region" description="Helical" evidence="6">
    <location>
        <begin position="269"/>
        <end position="293"/>
    </location>
</feature>
<dbReference type="EMBL" id="CP046314">
    <property type="protein sequence ID" value="QGS09440.1"/>
    <property type="molecule type" value="Genomic_DNA"/>
</dbReference>
<evidence type="ECO:0000256" key="5">
    <source>
        <dbReference type="ARBA" id="ARBA00023136"/>
    </source>
</evidence>
<accession>A0AAP9HCX0</accession>
<feature type="transmembrane region" description="Helical" evidence="6">
    <location>
        <begin position="639"/>
        <end position="659"/>
    </location>
</feature>
<keyword evidence="5 6" id="KW-0472">Membrane</keyword>
<evidence type="ECO:0000256" key="6">
    <source>
        <dbReference type="SAM" id="Phobius"/>
    </source>
</evidence>
<feature type="transmembrane region" description="Helical" evidence="6">
    <location>
        <begin position="729"/>
        <end position="751"/>
    </location>
</feature>
<dbReference type="PANTHER" id="PTHR30287:SF1">
    <property type="entry name" value="INNER MEMBRANE PROTEIN"/>
    <property type="match status" value="1"/>
</dbReference>
<evidence type="ECO:0000256" key="1">
    <source>
        <dbReference type="ARBA" id="ARBA00004651"/>
    </source>
</evidence>
<reference evidence="8 9" key="1">
    <citation type="submission" date="2019-11" db="EMBL/GenBank/DDBJ databases">
        <title>FDA dAtabase for Regulatory Grade micrObial Sequences (FDA-ARGOS): Supporting development and validation of Infectious Disease Dx tests.</title>
        <authorList>
            <person name="Turner S."/>
            <person name="Byrd R."/>
            <person name="Tallon L."/>
            <person name="Sadzewicz L."/>
            <person name="Vavikolanu K."/>
            <person name="Mehta A."/>
            <person name="Aluvathingal J."/>
            <person name="Nadendla S."/>
            <person name="Myers T."/>
            <person name="Yan Y."/>
            <person name="Sichtig H."/>
        </authorList>
    </citation>
    <scope>NUCLEOTIDE SEQUENCE [LARGE SCALE GENOMIC DNA]</scope>
    <source>
        <strain evidence="8 9">FDAARGOS_741</strain>
    </source>
</reference>
<feature type="transmembrane region" description="Helical" evidence="6">
    <location>
        <begin position="686"/>
        <end position="709"/>
    </location>
</feature>
<comment type="subcellular location">
    <subcellularLocation>
        <location evidence="1">Cell membrane</location>
        <topology evidence="1">Multi-pass membrane protein</topology>
    </subcellularLocation>
</comment>
<feature type="transmembrane region" description="Helical" evidence="6">
    <location>
        <begin position="360"/>
        <end position="384"/>
    </location>
</feature>
<dbReference type="RefSeq" id="WP_155951684.1">
    <property type="nucleotide sequence ID" value="NZ_JABZOG010000041.1"/>
</dbReference>
<protein>
    <submittedName>
        <fullName evidence="8">FtsX-like permease family protein</fullName>
    </submittedName>
</protein>
<organism evidence="8 9">
    <name type="scientific">Gemella morbillorum</name>
    <dbReference type="NCBI Taxonomy" id="29391"/>
    <lineage>
        <taxon>Bacteria</taxon>
        <taxon>Bacillati</taxon>
        <taxon>Bacillota</taxon>
        <taxon>Bacilli</taxon>
        <taxon>Bacillales</taxon>
        <taxon>Gemellaceae</taxon>
        <taxon>Gemella</taxon>
    </lineage>
</organism>
<sequence length="769" mass="89118">MRHLNKRIFRSLKAQWSKNLFLFILMFSMISITSGMLVSSGSIKVLYYDLMSKGIVEDGKILFAFNPTEEIIKSIEETNVKTEKSPYIDAQIKEVKNDKAHKEIRIYKNRTNINIPVVNEGVLATNKNEIALNKLFAENNNLKIGDTITFEKDYFKDKKEHTFKIVGLVSLPDYNSSFQKNNDLMFNAIDFGIGLISEGEKDIFNEGKLKYQVSYRFNDRNLNEQKIDEKNNDIVKSANKSKTLLEQISRKDNNSINYLINDMGGDRPMMIAMLCLMVILIGFIFALSIVSKIQEESIIIGILLSNGYKKSELVFNYIANPIIITFSAAILGNILGYTYFANSFKEVYYKSFNLPNFTPTFNLEALIITTIIPISIILIFNYLYIYKKLNFSPLDFLRKNLKHYKNHTKQKNEKNLKTHKNFLSKFRKSIIKSNKGDYIAIVLGIFITSILFIFGISTKPTFEDYGNKLKENLISSYQYILKTPTEVESKTAEKYTTIPASVYHKVRKTDEDILLLGINENSKYFNTKKLPKNKDEIIISEYLSKKLRKYIGDEITIKSKLLDKGKTYKIVDIYNKSSNLSAFVKKEFLNEEIEQEKDFFNGYFSEEKLDIDERYIVTTINETSITNISKQLYEIMGPLINTFIFLSTIFLAGFIYSLMKIITDKNTIQISYLKIFGYTNTEISKIYIHPITITILTSLIVLIPLELYAVKEIMYYSMLKFSGYLELYISTKTIILSIILTLTTYIFVSLLQFYKISKMNFNEILKNRE</sequence>
<dbReference type="PANTHER" id="PTHR30287">
    <property type="entry name" value="MEMBRANE COMPONENT OF PREDICTED ABC SUPERFAMILY METABOLITE UPTAKE TRANSPORTER"/>
    <property type="match status" value="1"/>
</dbReference>
<dbReference type="InterPro" id="IPR038766">
    <property type="entry name" value="Membrane_comp_ABC_pdt"/>
</dbReference>
<feature type="transmembrane region" description="Helical" evidence="6">
    <location>
        <begin position="314"/>
        <end position="340"/>
    </location>
</feature>
<keyword evidence="4 6" id="KW-1133">Transmembrane helix</keyword>
<dbReference type="Proteomes" id="UP000425411">
    <property type="component" value="Chromosome"/>
</dbReference>
<dbReference type="InterPro" id="IPR003838">
    <property type="entry name" value="ABC3_permease_C"/>
</dbReference>
<feature type="domain" description="ABC3 transporter permease C-terminal" evidence="7">
    <location>
        <begin position="642"/>
        <end position="760"/>
    </location>
</feature>
<dbReference type="Pfam" id="PF02687">
    <property type="entry name" value="FtsX"/>
    <property type="match status" value="2"/>
</dbReference>
<evidence type="ECO:0000313" key="9">
    <source>
        <dbReference type="Proteomes" id="UP000425411"/>
    </source>
</evidence>
<dbReference type="AlphaFoldDB" id="A0AAP9HCX0"/>
<dbReference type="GO" id="GO:0005886">
    <property type="term" value="C:plasma membrane"/>
    <property type="evidence" value="ECO:0007669"/>
    <property type="project" value="UniProtKB-SubCell"/>
</dbReference>
<evidence type="ECO:0000256" key="3">
    <source>
        <dbReference type="ARBA" id="ARBA00022692"/>
    </source>
</evidence>
<proteinExistence type="predicted"/>
<evidence type="ECO:0000256" key="4">
    <source>
        <dbReference type="ARBA" id="ARBA00022989"/>
    </source>
</evidence>
<keyword evidence="2" id="KW-1003">Cell membrane</keyword>
<gene>
    <name evidence="8" type="ORF">FOC49_05905</name>
</gene>
<keyword evidence="9" id="KW-1185">Reference proteome</keyword>
<feature type="transmembrane region" description="Helical" evidence="6">
    <location>
        <begin position="438"/>
        <end position="457"/>
    </location>
</feature>